<evidence type="ECO:0000256" key="1">
    <source>
        <dbReference type="SAM" id="SignalP"/>
    </source>
</evidence>
<keyword evidence="1" id="KW-0732">Signal</keyword>
<comment type="caution">
    <text evidence="3">The sequence shown here is derived from an EMBL/GenBank/DDBJ whole genome shotgun (WGS) entry which is preliminary data.</text>
</comment>
<dbReference type="CDD" id="cd01610">
    <property type="entry name" value="PAP2_like"/>
    <property type="match status" value="1"/>
</dbReference>
<dbReference type="SUPFAM" id="SSF48317">
    <property type="entry name" value="Acid phosphatase/Vanadium-dependent haloperoxidase"/>
    <property type="match status" value="1"/>
</dbReference>
<accession>A0A839IWK1</accession>
<gene>
    <name evidence="3" type="ORF">H4O21_22280</name>
</gene>
<feature type="chain" id="PRO_5032469696" evidence="1">
    <location>
        <begin position="23"/>
        <end position="261"/>
    </location>
</feature>
<dbReference type="EMBL" id="JACJFM010000051">
    <property type="protein sequence ID" value="MBB1489341.1"/>
    <property type="molecule type" value="Genomic_DNA"/>
</dbReference>
<sequence length="261" mass="29012">MKIIKIFSAVMLFSLLPCTAIAGETSSFFKGLRNDLSDNYQQFYASDNLSWLGSTLALGGVMANTRIDQKFQAFYNESIRSSTTDEIARIAKMLGDREIVLLYAGLTAYNRLYCDDRDCGRIPEWGDRTLRAILTGLPAVWLSQALLGGARPHNGDSKWTLFRFDKMHAVSGHSFIGAVPFLTAAQMTDNDASKAILYSLSTLTALSRINDQKHYLSQALMGWMYAAKVTDELYIPLNPGESVVLPYADDDSVSLTWVKSF</sequence>
<feature type="domain" description="Phosphatidic acid phosphatase type 2/haloperoxidase" evidence="2">
    <location>
        <begin position="156"/>
        <end position="227"/>
    </location>
</feature>
<dbReference type="Proteomes" id="UP000565262">
    <property type="component" value="Unassembled WGS sequence"/>
</dbReference>
<dbReference type="Pfam" id="PF01569">
    <property type="entry name" value="PAP2"/>
    <property type="match status" value="1"/>
</dbReference>
<evidence type="ECO:0000259" key="2">
    <source>
        <dbReference type="Pfam" id="PF01569"/>
    </source>
</evidence>
<keyword evidence="4" id="KW-1185">Reference proteome</keyword>
<evidence type="ECO:0000313" key="4">
    <source>
        <dbReference type="Proteomes" id="UP000565262"/>
    </source>
</evidence>
<protein>
    <submittedName>
        <fullName evidence="3">Phosphatase PAP2 family protein</fullName>
    </submittedName>
</protein>
<proteinExistence type="predicted"/>
<dbReference type="AlphaFoldDB" id="A0A839IWK1"/>
<dbReference type="InterPro" id="IPR036938">
    <property type="entry name" value="PAP2/HPO_sf"/>
</dbReference>
<feature type="signal peptide" evidence="1">
    <location>
        <begin position="1"/>
        <end position="22"/>
    </location>
</feature>
<evidence type="ECO:0000313" key="3">
    <source>
        <dbReference type="EMBL" id="MBB1489341.1"/>
    </source>
</evidence>
<dbReference type="InterPro" id="IPR000326">
    <property type="entry name" value="PAP2/HPO"/>
</dbReference>
<organism evidence="3 4">
    <name type="scientific">Oceanospirillum sediminis</name>
    <dbReference type="NCBI Taxonomy" id="2760088"/>
    <lineage>
        <taxon>Bacteria</taxon>
        <taxon>Pseudomonadati</taxon>
        <taxon>Pseudomonadota</taxon>
        <taxon>Gammaproteobacteria</taxon>
        <taxon>Oceanospirillales</taxon>
        <taxon>Oceanospirillaceae</taxon>
        <taxon>Oceanospirillum</taxon>
    </lineage>
</organism>
<name>A0A839IWK1_9GAMM</name>
<dbReference type="RefSeq" id="WP_182811403.1">
    <property type="nucleotide sequence ID" value="NZ_JACJFM010000051.1"/>
</dbReference>
<reference evidence="3 4" key="1">
    <citation type="submission" date="2020-08" db="EMBL/GenBank/DDBJ databases">
        <title>Oceanospirillum sp. nov. isolated from marine sediment.</title>
        <authorList>
            <person name="Ji X."/>
        </authorList>
    </citation>
    <scope>NUCLEOTIDE SEQUENCE [LARGE SCALE GENOMIC DNA]</scope>
    <source>
        <strain evidence="3 4">D5</strain>
    </source>
</reference>